<dbReference type="KEGG" id="hir:HETIRDRAFT_452288"/>
<reference evidence="2 3" key="1">
    <citation type="journal article" date="2012" name="New Phytol.">
        <title>Insight into trade-off between wood decay and parasitism from the genome of a fungal forest pathogen.</title>
        <authorList>
            <person name="Olson A."/>
            <person name="Aerts A."/>
            <person name="Asiegbu F."/>
            <person name="Belbahri L."/>
            <person name="Bouzid O."/>
            <person name="Broberg A."/>
            <person name="Canback B."/>
            <person name="Coutinho P.M."/>
            <person name="Cullen D."/>
            <person name="Dalman K."/>
            <person name="Deflorio G."/>
            <person name="van Diepen L.T."/>
            <person name="Dunand C."/>
            <person name="Duplessis S."/>
            <person name="Durling M."/>
            <person name="Gonthier P."/>
            <person name="Grimwood J."/>
            <person name="Fossdal C.G."/>
            <person name="Hansson D."/>
            <person name="Henrissat B."/>
            <person name="Hietala A."/>
            <person name="Himmelstrand K."/>
            <person name="Hoffmeister D."/>
            <person name="Hogberg N."/>
            <person name="James T.Y."/>
            <person name="Karlsson M."/>
            <person name="Kohler A."/>
            <person name="Kues U."/>
            <person name="Lee Y.H."/>
            <person name="Lin Y.C."/>
            <person name="Lind M."/>
            <person name="Lindquist E."/>
            <person name="Lombard V."/>
            <person name="Lucas S."/>
            <person name="Lunden K."/>
            <person name="Morin E."/>
            <person name="Murat C."/>
            <person name="Park J."/>
            <person name="Raffaello T."/>
            <person name="Rouze P."/>
            <person name="Salamov A."/>
            <person name="Schmutz J."/>
            <person name="Solheim H."/>
            <person name="Stahlberg J."/>
            <person name="Velez H."/>
            <person name="de Vries R.P."/>
            <person name="Wiebenga A."/>
            <person name="Woodward S."/>
            <person name="Yakovlev I."/>
            <person name="Garbelotto M."/>
            <person name="Martin F."/>
            <person name="Grigoriev I.V."/>
            <person name="Stenlid J."/>
        </authorList>
    </citation>
    <scope>NUCLEOTIDE SEQUENCE [LARGE SCALE GENOMIC DNA]</scope>
    <source>
        <strain evidence="2 3">TC 32-1</strain>
    </source>
</reference>
<evidence type="ECO:0008006" key="4">
    <source>
        <dbReference type="Google" id="ProtNLM"/>
    </source>
</evidence>
<dbReference type="EMBL" id="KI925459">
    <property type="protein sequence ID" value="ETW80781.1"/>
    <property type="molecule type" value="Genomic_DNA"/>
</dbReference>
<dbReference type="Proteomes" id="UP000030671">
    <property type="component" value="Unassembled WGS sequence"/>
</dbReference>
<dbReference type="InterPro" id="IPR013762">
    <property type="entry name" value="Integrase-like_cat_sf"/>
</dbReference>
<sequence>MPDSPQQLYLRAACCLAYSALLYCGEFTTHEGTHWGFGTETGLTAGSIRLLPDATNLTHATIFLPGSKTDPFCKETTIMVAAAPPGSATCPVVALKALFEAEPRPETAVLFEECPGMPLSHGFFLKSIRAALLYAGYNPLEFAGHSFQHSIASSAAVASYSDYEIQLLGWWRSNAFKLYLEPSAFDPPGLHGLPIMA</sequence>
<dbReference type="SUPFAM" id="SSF56349">
    <property type="entry name" value="DNA breaking-rejoining enzymes"/>
    <property type="match status" value="1"/>
</dbReference>
<dbReference type="GO" id="GO:0003677">
    <property type="term" value="F:DNA binding"/>
    <property type="evidence" value="ECO:0007669"/>
    <property type="project" value="InterPro"/>
</dbReference>
<protein>
    <recommendedName>
        <fullName evidence="4">Tyr recombinase domain-containing protein</fullName>
    </recommendedName>
</protein>
<dbReference type="PANTHER" id="PTHR34605:SF4">
    <property type="entry name" value="DNA ADENINE METHYLTRANSFERASE"/>
    <property type="match status" value="1"/>
</dbReference>
<dbReference type="GO" id="GO:0015074">
    <property type="term" value="P:DNA integration"/>
    <property type="evidence" value="ECO:0007669"/>
    <property type="project" value="InterPro"/>
</dbReference>
<dbReference type="GeneID" id="20676237"/>
<name>W4K6X0_HETIT</name>
<dbReference type="OrthoDB" id="2896586at2759"/>
<gene>
    <name evidence="2" type="ORF">HETIRDRAFT_452288</name>
</gene>
<organism evidence="2 3">
    <name type="scientific">Heterobasidion irregulare (strain TC 32-1)</name>
    <dbReference type="NCBI Taxonomy" id="747525"/>
    <lineage>
        <taxon>Eukaryota</taxon>
        <taxon>Fungi</taxon>
        <taxon>Dikarya</taxon>
        <taxon>Basidiomycota</taxon>
        <taxon>Agaricomycotina</taxon>
        <taxon>Agaricomycetes</taxon>
        <taxon>Russulales</taxon>
        <taxon>Bondarzewiaceae</taxon>
        <taxon>Heterobasidion</taxon>
        <taxon>Heterobasidion annosum species complex</taxon>
    </lineage>
</organism>
<dbReference type="InterPro" id="IPR052925">
    <property type="entry name" value="Phage_Integrase-like_Recomb"/>
</dbReference>
<dbReference type="RefSeq" id="XP_009547486.1">
    <property type="nucleotide sequence ID" value="XM_009549191.1"/>
</dbReference>
<dbReference type="STRING" id="747525.W4K6X0"/>
<evidence type="ECO:0000313" key="2">
    <source>
        <dbReference type="EMBL" id="ETW80781.1"/>
    </source>
</evidence>
<dbReference type="GO" id="GO:0006310">
    <property type="term" value="P:DNA recombination"/>
    <property type="evidence" value="ECO:0007669"/>
    <property type="project" value="UniProtKB-KW"/>
</dbReference>
<dbReference type="InParanoid" id="W4K6X0"/>
<dbReference type="InterPro" id="IPR011010">
    <property type="entry name" value="DNA_brk_join_enz"/>
</dbReference>
<proteinExistence type="predicted"/>
<dbReference type="Gene3D" id="1.10.443.10">
    <property type="entry name" value="Intergrase catalytic core"/>
    <property type="match status" value="1"/>
</dbReference>
<accession>W4K6X0</accession>
<dbReference type="PANTHER" id="PTHR34605">
    <property type="entry name" value="PHAGE_INTEGRASE DOMAIN-CONTAINING PROTEIN"/>
    <property type="match status" value="1"/>
</dbReference>
<dbReference type="HOGENOM" id="CLU_1384327_0_0_1"/>
<dbReference type="AlphaFoldDB" id="W4K6X0"/>
<evidence type="ECO:0000256" key="1">
    <source>
        <dbReference type="ARBA" id="ARBA00023172"/>
    </source>
</evidence>
<evidence type="ECO:0000313" key="3">
    <source>
        <dbReference type="Proteomes" id="UP000030671"/>
    </source>
</evidence>
<keyword evidence="3" id="KW-1185">Reference proteome</keyword>
<keyword evidence="1" id="KW-0233">DNA recombination</keyword>